<dbReference type="SUPFAM" id="SSF46689">
    <property type="entry name" value="Homeodomain-like"/>
    <property type="match status" value="1"/>
</dbReference>
<dbReference type="InterPro" id="IPR001356">
    <property type="entry name" value="HD"/>
</dbReference>
<dbReference type="FunFam" id="1.10.10.60:FF:000066">
    <property type="entry name" value="Paired mesoderm homeobox protein 1"/>
    <property type="match status" value="1"/>
</dbReference>
<evidence type="ECO:0000259" key="9">
    <source>
        <dbReference type="PROSITE" id="PS50071"/>
    </source>
</evidence>
<keyword evidence="3 6" id="KW-0238">DNA-binding</keyword>
<dbReference type="GeneID" id="582334"/>
<dbReference type="FunCoup" id="A0A7M7REX5">
    <property type="interactions" value="64"/>
</dbReference>
<feature type="compositionally biased region" description="Low complexity" evidence="8">
    <location>
        <begin position="19"/>
        <end position="33"/>
    </location>
</feature>
<dbReference type="PANTHER" id="PTHR46385">
    <property type="entry name" value="PAIRED MESODERM HOMEOBOX PROTEIN 1-RELATED"/>
    <property type="match status" value="1"/>
</dbReference>
<feature type="domain" description="OAR" evidence="10">
    <location>
        <begin position="307"/>
        <end position="320"/>
    </location>
</feature>
<evidence type="ECO:0000313" key="12">
    <source>
        <dbReference type="Proteomes" id="UP000007110"/>
    </source>
</evidence>
<dbReference type="GO" id="GO:0006357">
    <property type="term" value="P:regulation of transcription by RNA polymerase II"/>
    <property type="evidence" value="ECO:0000318"/>
    <property type="project" value="GO_Central"/>
</dbReference>
<protein>
    <submittedName>
        <fullName evidence="11">Uncharacterized protein</fullName>
    </submittedName>
</protein>
<evidence type="ECO:0000256" key="2">
    <source>
        <dbReference type="ARBA" id="ARBA00022473"/>
    </source>
</evidence>
<feature type="DNA-binding region" description="Homeobox" evidence="6">
    <location>
        <begin position="166"/>
        <end position="225"/>
    </location>
</feature>
<dbReference type="InterPro" id="IPR009057">
    <property type="entry name" value="Homeodomain-like_sf"/>
</dbReference>
<dbReference type="EnsemblMetazoa" id="XM_782289">
    <property type="protein sequence ID" value="XP_787382"/>
    <property type="gene ID" value="LOC582334"/>
</dbReference>
<dbReference type="AlphaFoldDB" id="A0A7M7REX5"/>
<dbReference type="GO" id="GO:0000981">
    <property type="term" value="F:DNA-binding transcription factor activity, RNA polymerase II-specific"/>
    <property type="evidence" value="ECO:0000318"/>
    <property type="project" value="GO_Central"/>
</dbReference>
<evidence type="ECO:0000256" key="5">
    <source>
        <dbReference type="ARBA" id="ARBA00023242"/>
    </source>
</evidence>
<dbReference type="RefSeq" id="XP_787382.1">
    <property type="nucleotide sequence ID" value="XM_782289.4"/>
</dbReference>
<evidence type="ECO:0000256" key="4">
    <source>
        <dbReference type="ARBA" id="ARBA00023155"/>
    </source>
</evidence>
<keyword evidence="4 6" id="KW-0371">Homeobox</keyword>
<dbReference type="CDD" id="cd00086">
    <property type="entry name" value="homeodomain"/>
    <property type="match status" value="1"/>
</dbReference>
<dbReference type="InterPro" id="IPR003654">
    <property type="entry name" value="OAR_dom"/>
</dbReference>
<dbReference type="Proteomes" id="UP000007110">
    <property type="component" value="Unassembled WGS sequence"/>
</dbReference>
<evidence type="ECO:0000313" key="11">
    <source>
        <dbReference type="EnsemblMetazoa" id="XP_787382"/>
    </source>
</evidence>
<evidence type="ECO:0000256" key="7">
    <source>
        <dbReference type="RuleBase" id="RU000682"/>
    </source>
</evidence>
<accession>A0A7M7REX5</accession>
<sequence length="327" mass="34999">MMMDTAMHGVAEGFGVSTSQSQAHQSAVAAHSQHNQHHHTLHQHQQLALHQRTDASLQAEAAGVDVNGLTPSDAVAAAALGATGLGGHHHHHHQHHNGGRGFSVSHLLNLQDVSGFGDHGHGDGMGGMPVRDGSPSGIMCGDGLLDDGSCGSLSDNGIISAKSKRQRRNRTTFTTAQLDALEKVFERTHYPDAFLREELAKKVDLTEARVQVWFQNRRAKFRRNERSLQAAKVAAARRRPFNGVNVEQPVAPRPCPTTTELGGSTWNSAAAAAASYGRLAGVMSQAAAGHMSMMNMNALENAGGLSSSWANLRLKAREYSMQQIPLI</sequence>
<dbReference type="GO" id="GO:0048666">
    <property type="term" value="P:neuron development"/>
    <property type="evidence" value="ECO:0000318"/>
    <property type="project" value="GO_Central"/>
</dbReference>
<dbReference type="OMA" id="KAREYSM"/>
<evidence type="ECO:0000256" key="1">
    <source>
        <dbReference type="ARBA" id="ARBA00004123"/>
    </source>
</evidence>
<reference evidence="11" key="2">
    <citation type="submission" date="2021-01" db="UniProtKB">
        <authorList>
            <consortium name="EnsemblMetazoa"/>
        </authorList>
    </citation>
    <scope>IDENTIFICATION</scope>
</reference>
<dbReference type="InParanoid" id="A0A7M7REX5"/>
<evidence type="ECO:0000259" key="10">
    <source>
        <dbReference type="PROSITE" id="PS50803"/>
    </source>
</evidence>
<dbReference type="PROSITE" id="PS50071">
    <property type="entry name" value="HOMEOBOX_2"/>
    <property type="match status" value="1"/>
</dbReference>
<proteinExistence type="predicted"/>
<keyword evidence="5 6" id="KW-0539">Nucleus</keyword>
<dbReference type="KEGG" id="spu:582334"/>
<dbReference type="Pfam" id="PF00046">
    <property type="entry name" value="Homeodomain"/>
    <property type="match status" value="1"/>
</dbReference>
<dbReference type="SMART" id="SM00389">
    <property type="entry name" value="HOX"/>
    <property type="match status" value="1"/>
</dbReference>
<evidence type="ECO:0000256" key="8">
    <source>
        <dbReference type="SAM" id="MobiDB-lite"/>
    </source>
</evidence>
<dbReference type="PROSITE" id="PS00027">
    <property type="entry name" value="HOMEOBOX_1"/>
    <property type="match status" value="1"/>
</dbReference>
<dbReference type="InterPro" id="IPR017970">
    <property type="entry name" value="Homeobox_CS"/>
</dbReference>
<dbReference type="GO" id="GO:0000977">
    <property type="term" value="F:RNA polymerase II transcription regulatory region sequence-specific DNA binding"/>
    <property type="evidence" value="ECO:0000318"/>
    <property type="project" value="GO_Central"/>
</dbReference>
<feature type="domain" description="Homeobox" evidence="9">
    <location>
        <begin position="164"/>
        <end position="224"/>
    </location>
</feature>
<organism evidence="11 12">
    <name type="scientific">Strongylocentrotus purpuratus</name>
    <name type="common">Purple sea urchin</name>
    <dbReference type="NCBI Taxonomy" id="7668"/>
    <lineage>
        <taxon>Eukaryota</taxon>
        <taxon>Metazoa</taxon>
        <taxon>Echinodermata</taxon>
        <taxon>Eleutherozoa</taxon>
        <taxon>Echinozoa</taxon>
        <taxon>Echinoidea</taxon>
        <taxon>Euechinoidea</taxon>
        <taxon>Echinacea</taxon>
        <taxon>Camarodonta</taxon>
        <taxon>Echinidea</taxon>
        <taxon>Strongylocentrotidae</taxon>
        <taxon>Strongylocentrotus</taxon>
    </lineage>
</organism>
<comment type="subcellular location">
    <subcellularLocation>
        <location evidence="1 6 7">Nucleus</location>
    </subcellularLocation>
</comment>
<keyword evidence="12" id="KW-1185">Reference proteome</keyword>
<dbReference type="PROSITE" id="PS50803">
    <property type="entry name" value="OAR"/>
    <property type="match status" value="1"/>
</dbReference>
<keyword evidence="2" id="KW-0217">Developmental protein</keyword>
<feature type="region of interest" description="Disordered" evidence="8">
    <location>
        <begin position="19"/>
        <end position="45"/>
    </location>
</feature>
<dbReference type="InterPro" id="IPR043378">
    <property type="entry name" value="PRRX1/2"/>
</dbReference>
<dbReference type="Gene3D" id="1.10.10.60">
    <property type="entry name" value="Homeodomain-like"/>
    <property type="match status" value="1"/>
</dbReference>
<reference evidence="12" key="1">
    <citation type="submission" date="2015-02" db="EMBL/GenBank/DDBJ databases">
        <title>Genome sequencing for Strongylocentrotus purpuratus.</title>
        <authorList>
            <person name="Murali S."/>
            <person name="Liu Y."/>
            <person name="Vee V."/>
            <person name="English A."/>
            <person name="Wang M."/>
            <person name="Skinner E."/>
            <person name="Han Y."/>
            <person name="Muzny D.M."/>
            <person name="Worley K.C."/>
            <person name="Gibbs R.A."/>
        </authorList>
    </citation>
    <scope>NUCLEOTIDE SEQUENCE</scope>
</reference>
<evidence type="ECO:0000256" key="3">
    <source>
        <dbReference type="ARBA" id="ARBA00023125"/>
    </source>
</evidence>
<dbReference type="GO" id="GO:0005634">
    <property type="term" value="C:nucleus"/>
    <property type="evidence" value="ECO:0000318"/>
    <property type="project" value="GO_Central"/>
</dbReference>
<dbReference type="PANTHER" id="PTHR46385:SF4">
    <property type="entry name" value="PAIRED MESODERM HOMEOBOX PROTEIN 2-LIKE ISOFORM X1"/>
    <property type="match status" value="1"/>
</dbReference>
<evidence type="ECO:0000256" key="6">
    <source>
        <dbReference type="PROSITE-ProRule" id="PRU00108"/>
    </source>
</evidence>
<dbReference type="OrthoDB" id="6159439at2759"/>
<name>A0A7M7REX5_STRPU</name>